<feature type="region of interest" description="Disordered" evidence="1">
    <location>
        <begin position="82"/>
        <end position="106"/>
    </location>
</feature>
<geneLocation type="plasmid" evidence="3">
    <name>sym pNGR234b</name>
</geneLocation>
<reference evidence="2 3" key="2">
    <citation type="journal article" date="2009" name="Appl. Environ. Microbiol.">
        <title>Rhizobium sp. strain NGR234 possesses a remarkable number of secretion systems.</title>
        <authorList>
            <person name="Schmeisser C."/>
            <person name="Liesegang H."/>
            <person name="Krysciak D."/>
            <person name="Bakkou N."/>
            <person name="Le Quere A."/>
            <person name="Wollherr A."/>
            <person name="Heinemeyer I."/>
            <person name="Morgenstern B."/>
            <person name="Pommerening-Roeser A."/>
            <person name="Flores M."/>
            <person name="Palacios R."/>
            <person name="Brenner S."/>
            <person name="Gottschalk G."/>
            <person name="Schmitz R.A."/>
            <person name="Broughton W.J."/>
            <person name="Perret X."/>
            <person name="Strittmatter A.W."/>
            <person name="Streit W.R."/>
        </authorList>
    </citation>
    <scope>NUCLEOTIDE SEQUENCE [LARGE SCALE GENOMIC DNA]</scope>
    <source>
        <strain evidence="3">NBRC 101917 / NGR234</strain>
    </source>
</reference>
<evidence type="ECO:0000313" key="2">
    <source>
        <dbReference type="EMBL" id="ACP22801.1"/>
    </source>
</evidence>
<reference evidence="3" key="1">
    <citation type="journal article" date="2004" name="J. Bacteriol.">
        <title>An evolutionary hot spot: the pNGR234b replicon of Rhizobium sp. strain NGR234.</title>
        <authorList>
            <person name="Streit W.R."/>
            <person name="Schmitz R.A."/>
            <person name="Perret X."/>
            <person name="Staehelin C."/>
            <person name="Deakin W.J."/>
            <person name="Raasch C."/>
            <person name="Liesegang H."/>
            <person name="Broughton W.J."/>
        </authorList>
    </citation>
    <scope>NUCLEOTIDE SEQUENCE [LARGE SCALE GENOMIC DNA]</scope>
    <source>
        <strain evidence="3">NBRC 101917 / NGR234</strain>
    </source>
</reference>
<proteinExistence type="predicted"/>
<dbReference type="PATRIC" id="fig|394.7.peg.1756"/>
<feature type="compositionally biased region" description="Low complexity" evidence="1">
    <location>
        <begin position="89"/>
        <end position="106"/>
    </location>
</feature>
<dbReference type="HOGENOM" id="CLU_2221089_0_0_5"/>
<accession>C3KRU3</accession>
<dbReference type="AlphaFoldDB" id="C3KRU3"/>
<dbReference type="KEGG" id="rhi:NGR_b13500"/>
<gene>
    <name evidence="2" type="ordered locus">NGR_b13500</name>
</gene>
<organism evidence="2 3">
    <name type="scientific">Sinorhizobium fredii (strain NBRC 101917 / NGR234)</name>
    <dbReference type="NCBI Taxonomy" id="394"/>
    <lineage>
        <taxon>Bacteria</taxon>
        <taxon>Pseudomonadati</taxon>
        <taxon>Pseudomonadota</taxon>
        <taxon>Alphaproteobacteria</taxon>
        <taxon>Hyphomicrobiales</taxon>
        <taxon>Rhizobiaceae</taxon>
        <taxon>Sinorhizobium/Ensifer group</taxon>
        <taxon>Sinorhizobium</taxon>
    </lineage>
</organism>
<sequence length="106" mass="11517">MKGGEQRIIELASRGDGARGPAHPPSYVMKTYVKRGKSDALDGEAICGPVQRPTIRFVPVKTVELQGILMTHGARALLVHPFSPPRPQFRPQGGCPRRPGPIRQNG</sequence>
<dbReference type="EMBL" id="CP000874">
    <property type="protein sequence ID" value="ACP22801.1"/>
    <property type="molecule type" value="Genomic_DNA"/>
</dbReference>
<evidence type="ECO:0000256" key="1">
    <source>
        <dbReference type="SAM" id="MobiDB-lite"/>
    </source>
</evidence>
<name>C3KRU3_SINFN</name>
<dbReference type="Proteomes" id="UP000001054">
    <property type="component" value="Plasmid pNGR234b"/>
</dbReference>
<keyword evidence="3" id="KW-1185">Reference proteome</keyword>
<protein>
    <recommendedName>
        <fullName evidence="4">Transposase</fullName>
    </recommendedName>
</protein>
<evidence type="ECO:0000313" key="3">
    <source>
        <dbReference type="Proteomes" id="UP000001054"/>
    </source>
</evidence>
<keyword evidence="2" id="KW-0614">Plasmid</keyword>
<evidence type="ECO:0008006" key="4">
    <source>
        <dbReference type="Google" id="ProtNLM"/>
    </source>
</evidence>
<dbReference type="OrthoDB" id="5289737at2"/>